<protein>
    <submittedName>
        <fullName evidence="1">Similar to phosphoglycolate phosphatase, clustered with ribosomal large subunit pseudouridine synthase C</fullName>
    </submittedName>
</protein>
<dbReference type="InterPro" id="IPR023214">
    <property type="entry name" value="HAD_sf"/>
</dbReference>
<reference evidence="1" key="1">
    <citation type="submission" date="2020-02" db="EMBL/GenBank/DDBJ databases">
        <authorList>
            <person name="Meier V. D."/>
        </authorList>
    </citation>
    <scope>NUCLEOTIDE SEQUENCE</scope>
    <source>
        <strain evidence="1">AVDCRST_MAG62</strain>
    </source>
</reference>
<dbReference type="NCBIfam" id="TIGR01549">
    <property type="entry name" value="HAD-SF-IA-v1"/>
    <property type="match status" value="1"/>
</dbReference>
<sequence length="225" mass="23699">MTRLAVFDCDGTLVDSGHTIHFALSEAFARHDRAVPPQPEAKRVVGLSLNEAMAFLAPEAGAAEHAALAATYRDVFIGLRARGQVEEPLFDGILPLLDAFEADGWLLAVATGKSDRGLHHCLTGHELHGRFVSLQTADRHPSKPHPAMALAAMQEAGAEAAQTVVIGDTGWDMGMAKNAGAKAIGALWGYHDGAELKLGGADVLARAPNEVLALATSLIGERVDE</sequence>
<dbReference type="SUPFAM" id="SSF56784">
    <property type="entry name" value="HAD-like"/>
    <property type="match status" value="1"/>
</dbReference>
<gene>
    <name evidence="1" type="ORF">AVDCRST_MAG62-1218</name>
</gene>
<dbReference type="SFLD" id="SFLDG01129">
    <property type="entry name" value="C1.5:_HAD__Beta-PGM__Phosphata"/>
    <property type="match status" value="1"/>
</dbReference>
<accession>A0A6J4TGH0</accession>
<dbReference type="AlphaFoldDB" id="A0A6J4TGH0"/>
<dbReference type="Gene3D" id="3.40.50.1000">
    <property type="entry name" value="HAD superfamily/HAD-like"/>
    <property type="match status" value="1"/>
</dbReference>
<dbReference type="InterPro" id="IPR036412">
    <property type="entry name" value="HAD-like_sf"/>
</dbReference>
<dbReference type="Pfam" id="PF13419">
    <property type="entry name" value="HAD_2"/>
    <property type="match status" value="1"/>
</dbReference>
<dbReference type="SFLD" id="SFLDS00003">
    <property type="entry name" value="Haloacid_Dehalogenase"/>
    <property type="match status" value="1"/>
</dbReference>
<dbReference type="InterPro" id="IPR006439">
    <property type="entry name" value="HAD-SF_hydro_IA"/>
</dbReference>
<name>A0A6J4TGH0_9SPHN</name>
<dbReference type="EMBL" id="CADCWB010000145">
    <property type="protein sequence ID" value="CAA9522727.1"/>
    <property type="molecule type" value="Genomic_DNA"/>
</dbReference>
<dbReference type="InterPro" id="IPR050155">
    <property type="entry name" value="HAD-like_hydrolase_sf"/>
</dbReference>
<evidence type="ECO:0000313" key="1">
    <source>
        <dbReference type="EMBL" id="CAA9522727.1"/>
    </source>
</evidence>
<dbReference type="GO" id="GO:0005829">
    <property type="term" value="C:cytosol"/>
    <property type="evidence" value="ECO:0007669"/>
    <property type="project" value="TreeGrafter"/>
</dbReference>
<dbReference type="PANTHER" id="PTHR43434:SF24">
    <property type="entry name" value="HYDROLASE-RELATED"/>
    <property type="match status" value="1"/>
</dbReference>
<organism evidence="1">
    <name type="scientific">uncultured Sphingomonas sp</name>
    <dbReference type="NCBI Taxonomy" id="158754"/>
    <lineage>
        <taxon>Bacteria</taxon>
        <taxon>Pseudomonadati</taxon>
        <taxon>Pseudomonadota</taxon>
        <taxon>Alphaproteobacteria</taxon>
        <taxon>Sphingomonadales</taxon>
        <taxon>Sphingomonadaceae</taxon>
        <taxon>Sphingomonas</taxon>
        <taxon>environmental samples</taxon>
    </lineage>
</organism>
<dbReference type="Gene3D" id="1.10.150.240">
    <property type="entry name" value="Putative phosphatase, domain 2"/>
    <property type="match status" value="1"/>
</dbReference>
<dbReference type="InterPro" id="IPR023198">
    <property type="entry name" value="PGP-like_dom2"/>
</dbReference>
<dbReference type="NCBIfam" id="TIGR01509">
    <property type="entry name" value="HAD-SF-IA-v3"/>
    <property type="match status" value="1"/>
</dbReference>
<dbReference type="GO" id="GO:0006281">
    <property type="term" value="P:DNA repair"/>
    <property type="evidence" value="ECO:0007669"/>
    <property type="project" value="TreeGrafter"/>
</dbReference>
<dbReference type="InterPro" id="IPR041492">
    <property type="entry name" value="HAD_2"/>
</dbReference>
<dbReference type="GO" id="GO:0008967">
    <property type="term" value="F:phosphoglycolate phosphatase activity"/>
    <property type="evidence" value="ECO:0007669"/>
    <property type="project" value="TreeGrafter"/>
</dbReference>
<proteinExistence type="predicted"/>
<dbReference type="PANTHER" id="PTHR43434">
    <property type="entry name" value="PHOSPHOGLYCOLATE PHOSPHATASE"/>
    <property type="match status" value="1"/>
</dbReference>